<evidence type="ECO:0000256" key="3">
    <source>
        <dbReference type="ARBA" id="ARBA00022490"/>
    </source>
</evidence>
<evidence type="ECO:0000256" key="2">
    <source>
        <dbReference type="ARBA" id="ARBA00008787"/>
    </source>
</evidence>
<name>A0A918DUR8_9GAMM</name>
<gene>
    <name evidence="7" type="primary">fliS</name>
    <name evidence="7" type="ORF">GCM10011348_32320</name>
</gene>
<dbReference type="InterPro" id="IPR003713">
    <property type="entry name" value="FliS"/>
</dbReference>
<keyword evidence="7" id="KW-0966">Cell projection</keyword>
<comment type="similarity">
    <text evidence="2 6">Belongs to the FliS family.</text>
</comment>
<reference evidence="7 8" key="1">
    <citation type="journal article" date="2014" name="Int. J. Syst. Evol. Microbiol.">
        <title>Complete genome sequence of Corynebacterium casei LMG S-19264T (=DSM 44701T), isolated from a smear-ripened cheese.</title>
        <authorList>
            <consortium name="US DOE Joint Genome Institute (JGI-PGF)"/>
            <person name="Walter F."/>
            <person name="Albersmeier A."/>
            <person name="Kalinowski J."/>
            <person name="Ruckert C."/>
        </authorList>
    </citation>
    <scope>NUCLEOTIDE SEQUENCE [LARGE SCALE GENOMIC DNA]</scope>
    <source>
        <strain evidence="7 8">CGMCC 1.7286</strain>
    </source>
</reference>
<dbReference type="RefSeq" id="WP_188861637.1">
    <property type="nucleotide sequence ID" value="NZ_BMLT01000008.1"/>
</dbReference>
<dbReference type="GO" id="GO:0044780">
    <property type="term" value="P:bacterial-type flagellum assembly"/>
    <property type="evidence" value="ECO:0007669"/>
    <property type="project" value="InterPro"/>
</dbReference>
<comment type="caution">
    <text evidence="7">The sequence shown here is derived from an EMBL/GenBank/DDBJ whole genome shotgun (WGS) entry which is preliminary data.</text>
</comment>
<keyword evidence="7" id="KW-0969">Cilium</keyword>
<dbReference type="Proteomes" id="UP000599578">
    <property type="component" value="Unassembled WGS sequence"/>
</dbReference>
<keyword evidence="4 6" id="KW-1005">Bacterial flagellum biogenesis</keyword>
<proteinExistence type="inferred from homology"/>
<evidence type="ECO:0000256" key="1">
    <source>
        <dbReference type="ARBA" id="ARBA00004514"/>
    </source>
</evidence>
<dbReference type="EMBL" id="BMLT01000008">
    <property type="protein sequence ID" value="GGO84935.1"/>
    <property type="molecule type" value="Genomic_DNA"/>
</dbReference>
<dbReference type="CDD" id="cd16098">
    <property type="entry name" value="FliS"/>
    <property type="match status" value="1"/>
</dbReference>
<protein>
    <recommendedName>
        <fullName evidence="6">Flagellar secretion chaperone FliS</fullName>
    </recommendedName>
</protein>
<dbReference type="AlphaFoldDB" id="A0A918DUR8"/>
<accession>A0A918DUR8</accession>
<keyword evidence="3 6" id="KW-0963">Cytoplasm</keyword>
<dbReference type="GO" id="GO:0071973">
    <property type="term" value="P:bacterial-type flagellum-dependent cell motility"/>
    <property type="evidence" value="ECO:0007669"/>
    <property type="project" value="TreeGrafter"/>
</dbReference>
<dbReference type="Pfam" id="PF02561">
    <property type="entry name" value="FliS"/>
    <property type="match status" value="1"/>
</dbReference>
<dbReference type="PIRSF" id="PIRSF039090">
    <property type="entry name" value="Flis"/>
    <property type="match status" value="1"/>
</dbReference>
<dbReference type="PANTHER" id="PTHR34773:SF1">
    <property type="entry name" value="FLAGELLAR SECRETION CHAPERONE FLIS"/>
    <property type="match status" value="1"/>
</dbReference>
<organism evidence="7 8">
    <name type="scientific">Marinobacterium nitratireducens</name>
    <dbReference type="NCBI Taxonomy" id="518897"/>
    <lineage>
        <taxon>Bacteria</taxon>
        <taxon>Pseudomonadati</taxon>
        <taxon>Pseudomonadota</taxon>
        <taxon>Gammaproteobacteria</taxon>
        <taxon>Oceanospirillales</taxon>
        <taxon>Oceanospirillaceae</taxon>
        <taxon>Marinobacterium</taxon>
    </lineage>
</organism>
<comment type="subcellular location">
    <subcellularLocation>
        <location evidence="1 6">Cytoplasm</location>
        <location evidence="1 6">Cytosol</location>
    </subcellularLocation>
</comment>
<evidence type="ECO:0000256" key="6">
    <source>
        <dbReference type="PIRNR" id="PIRNR039090"/>
    </source>
</evidence>
<dbReference type="NCBIfam" id="TIGR00208">
    <property type="entry name" value="fliS"/>
    <property type="match status" value="1"/>
</dbReference>
<dbReference type="SUPFAM" id="SSF101116">
    <property type="entry name" value="Flagellar export chaperone FliS"/>
    <property type="match status" value="1"/>
</dbReference>
<dbReference type="Gene3D" id="1.20.120.340">
    <property type="entry name" value="Flagellar protein FliS"/>
    <property type="match status" value="1"/>
</dbReference>
<dbReference type="PANTHER" id="PTHR34773">
    <property type="entry name" value="FLAGELLAR SECRETION CHAPERONE FLIS"/>
    <property type="match status" value="1"/>
</dbReference>
<evidence type="ECO:0000313" key="8">
    <source>
        <dbReference type="Proteomes" id="UP000599578"/>
    </source>
</evidence>
<keyword evidence="7" id="KW-0282">Flagellum</keyword>
<evidence type="ECO:0000256" key="4">
    <source>
        <dbReference type="ARBA" id="ARBA00022795"/>
    </source>
</evidence>
<keyword evidence="8" id="KW-1185">Reference proteome</keyword>
<evidence type="ECO:0000313" key="7">
    <source>
        <dbReference type="EMBL" id="GGO84935.1"/>
    </source>
</evidence>
<keyword evidence="5" id="KW-0143">Chaperone</keyword>
<sequence>MYKGINQYRQIDTETAVHNASPHRLIQMLFEGALKSVTAAKGAMDNGSPAQLGEHIKKAATIIAGLEEGLDKENGGELAENLERLYQHAQDTLVLAQSEKSVAKLDQVTAILLELKSGWDQVAPSAD</sequence>
<dbReference type="GO" id="GO:0005829">
    <property type="term" value="C:cytosol"/>
    <property type="evidence" value="ECO:0007669"/>
    <property type="project" value="UniProtKB-SubCell"/>
</dbReference>
<dbReference type="InterPro" id="IPR036584">
    <property type="entry name" value="FliS_sf"/>
</dbReference>
<evidence type="ECO:0000256" key="5">
    <source>
        <dbReference type="ARBA" id="ARBA00023186"/>
    </source>
</evidence>